<reference evidence="14 15" key="2">
    <citation type="journal article" date="2019" name="G3 (Bethesda)">
        <title>Hybrid Assembly of the Genome of the Entomopathogenic Nematode Steinernema carpocapsae Identifies the X-Chromosome.</title>
        <authorList>
            <person name="Serra L."/>
            <person name="Macchietto M."/>
            <person name="Macias-Munoz A."/>
            <person name="McGill C.J."/>
            <person name="Rodriguez I.M."/>
            <person name="Rodriguez B."/>
            <person name="Murad R."/>
            <person name="Mortazavi A."/>
        </authorList>
    </citation>
    <scope>NUCLEOTIDE SEQUENCE [LARGE SCALE GENOMIC DNA]</scope>
    <source>
        <strain evidence="14 15">ALL</strain>
    </source>
</reference>
<keyword evidence="7" id="KW-0067">ATP-binding</keyword>
<keyword evidence="4 11" id="KW-0812">Transmembrane</keyword>
<dbReference type="CDD" id="cd03244">
    <property type="entry name" value="ABCC_MRP_domain2"/>
    <property type="match status" value="1"/>
</dbReference>
<proteinExistence type="inferred from homology"/>
<feature type="transmembrane region" description="Helical" evidence="11">
    <location>
        <begin position="363"/>
        <end position="381"/>
    </location>
</feature>
<comment type="caution">
    <text evidence="14">The sequence shown here is derived from an EMBL/GenBank/DDBJ whole genome shotgun (WGS) entry which is preliminary data.</text>
</comment>
<dbReference type="Pfam" id="PF00005">
    <property type="entry name" value="ABC_tran"/>
    <property type="match status" value="2"/>
</dbReference>
<feature type="domain" description="ABC transporter" evidence="12">
    <location>
        <begin position="570"/>
        <end position="804"/>
    </location>
</feature>
<feature type="transmembrane region" description="Helical" evidence="11">
    <location>
        <begin position="245"/>
        <end position="265"/>
    </location>
</feature>
<keyword evidence="5" id="KW-0677">Repeat</keyword>
<evidence type="ECO:0000256" key="6">
    <source>
        <dbReference type="ARBA" id="ARBA00022741"/>
    </source>
</evidence>
<dbReference type="Pfam" id="PF00664">
    <property type="entry name" value="ABC_membrane"/>
    <property type="match status" value="1"/>
</dbReference>
<dbReference type="Gene3D" id="1.20.1560.10">
    <property type="entry name" value="ABC transporter type 1, transmembrane domain"/>
    <property type="match status" value="1"/>
</dbReference>
<evidence type="ECO:0000313" key="15">
    <source>
        <dbReference type="Proteomes" id="UP000298663"/>
    </source>
</evidence>
<evidence type="ECO:0000256" key="11">
    <source>
        <dbReference type="SAM" id="Phobius"/>
    </source>
</evidence>
<evidence type="ECO:0000259" key="13">
    <source>
        <dbReference type="PROSITE" id="PS50929"/>
    </source>
</evidence>
<evidence type="ECO:0008006" key="16">
    <source>
        <dbReference type="Google" id="ProtNLM"/>
    </source>
</evidence>
<evidence type="ECO:0000256" key="10">
    <source>
        <dbReference type="SAM" id="MobiDB-lite"/>
    </source>
</evidence>
<dbReference type="AlphaFoldDB" id="A0A4U5MCC3"/>
<dbReference type="GO" id="GO:0140359">
    <property type="term" value="F:ABC-type transporter activity"/>
    <property type="evidence" value="ECO:0007669"/>
    <property type="project" value="InterPro"/>
</dbReference>
<dbReference type="SUPFAM" id="SSF52540">
    <property type="entry name" value="P-loop containing nucleoside triphosphate hydrolases"/>
    <property type="match status" value="2"/>
</dbReference>
<protein>
    <recommendedName>
        <fullName evidence="16">Multidrug resistance-associated protein 1</fullName>
    </recommendedName>
</protein>
<dbReference type="InterPro" id="IPR017871">
    <property type="entry name" value="ABC_transporter-like_CS"/>
</dbReference>
<evidence type="ECO:0000256" key="5">
    <source>
        <dbReference type="ARBA" id="ARBA00022737"/>
    </source>
</evidence>
<evidence type="ECO:0000256" key="4">
    <source>
        <dbReference type="ARBA" id="ARBA00022692"/>
    </source>
</evidence>
<dbReference type="InterPro" id="IPR027417">
    <property type="entry name" value="P-loop_NTPase"/>
</dbReference>
<dbReference type="GO" id="GO:0016020">
    <property type="term" value="C:membrane"/>
    <property type="evidence" value="ECO:0007669"/>
    <property type="project" value="InterPro"/>
</dbReference>
<reference evidence="14 15" key="1">
    <citation type="journal article" date="2015" name="Genome Biol.">
        <title>Comparative genomics of Steinernema reveals deeply conserved gene regulatory networks.</title>
        <authorList>
            <person name="Dillman A.R."/>
            <person name="Macchietto M."/>
            <person name="Porter C.F."/>
            <person name="Rogers A."/>
            <person name="Williams B."/>
            <person name="Antoshechkin I."/>
            <person name="Lee M.M."/>
            <person name="Goodwin Z."/>
            <person name="Lu X."/>
            <person name="Lewis E.E."/>
            <person name="Goodrich-Blair H."/>
            <person name="Stock S.P."/>
            <person name="Adams B.J."/>
            <person name="Sternberg P.W."/>
            <person name="Mortazavi A."/>
        </authorList>
    </citation>
    <scope>NUCLEOTIDE SEQUENCE [LARGE SCALE GENOMIC DNA]</scope>
    <source>
        <strain evidence="14 15">ALL</strain>
    </source>
</reference>
<dbReference type="PROSITE" id="PS50893">
    <property type="entry name" value="ABC_TRANSPORTER_2"/>
    <property type="match status" value="1"/>
</dbReference>
<dbReference type="SMART" id="SM00382">
    <property type="entry name" value="AAA"/>
    <property type="match status" value="1"/>
</dbReference>
<keyword evidence="8 11" id="KW-1133">Transmembrane helix</keyword>
<organism evidence="14 15">
    <name type="scientific">Steinernema carpocapsae</name>
    <name type="common">Entomopathogenic nematode</name>
    <dbReference type="NCBI Taxonomy" id="34508"/>
    <lineage>
        <taxon>Eukaryota</taxon>
        <taxon>Metazoa</taxon>
        <taxon>Ecdysozoa</taxon>
        <taxon>Nematoda</taxon>
        <taxon>Chromadorea</taxon>
        <taxon>Rhabditida</taxon>
        <taxon>Tylenchina</taxon>
        <taxon>Panagrolaimomorpha</taxon>
        <taxon>Strongyloidoidea</taxon>
        <taxon>Steinernematidae</taxon>
        <taxon>Steinernema</taxon>
    </lineage>
</organism>
<dbReference type="GO" id="GO:0016887">
    <property type="term" value="F:ATP hydrolysis activity"/>
    <property type="evidence" value="ECO:0007669"/>
    <property type="project" value="InterPro"/>
</dbReference>
<comment type="similarity">
    <text evidence="2">Belongs to the ABC transporter superfamily. ABCC family. Conjugate transporter (TC 3.A.1.208) subfamily.</text>
</comment>
<dbReference type="FunFam" id="3.40.50.300:FF:003872">
    <property type="entry name" value="Multidrug resistance associated protein, putative"/>
    <property type="match status" value="1"/>
</dbReference>
<keyword evidence="6" id="KW-0547">Nucleotide-binding</keyword>
<name>A0A4U5MCC3_STECR</name>
<dbReference type="GO" id="GO:0005524">
    <property type="term" value="F:ATP binding"/>
    <property type="evidence" value="ECO:0007669"/>
    <property type="project" value="UniProtKB-KW"/>
</dbReference>
<evidence type="ECO:0000256" key="1">
    <source>
        <dbReference type="ARBA" id="ARBA00004127"/>
    </source>
</evidence>
<feature type="transmembrane region" description="Helical" evidence="11">
    <location>
        <begin position="285"/>
        <end position="312"/>
    </location>
</feature>
<evidence type="ECO:0000256" key="9">
    <source>
        <dbReference type="ARBA" id="ARBA00023136"/>
    </source>
</evidence>
<accession>A0A4U5MCC3</accession>
<keyword evidence="15" id="KW-1185">Reference proteome</keyword>
<evidence type="ECO:0000256" key="3">
    <source>
        <dbReference type="ARBA" id="ARBA00022448"/>
    </source>
</evidence>
<evidence type="ECO:0000256" key="8">
    <source>
        <dbReference type="ARBA" id="ARBA00022989"/>
    </source>
</evidence>
<dbReference type="CDD" id="cd18603">
    <property type="entry name" value="ABC_6TM_MRP1_2_3_6_D2_like"/>
    <property type="match status" value="1"/>
</dbReference>
<dbReference type="FunFam" id="1.20.1560.10:FF:000100">
    <property type="entry name" value="ABC transporter ATP-binding protein"/>
    <property type="match status" value="1"/>
</dbReference>
<evidence type="ECO:0000256" key="2">
    <source>
        <dbReference type="ARBA" id="ARBA00009726"/>
    </source>
</evidence>
<dbReference type="InterPro" id="IPR003439">
    <property type="entry name" value="ABC_transporter-like_ATP-bd"/>
</dbReference>
<dbReference type="PROSITE" id="PS50929">
    <property type="entry name" value="ABC_TM1F"/>
    <property type="match status" value="1"/>
</dbReference>
<dbReference type="PROSITE" id="PS00211">
    <property type="entry name" value="ABC_TRANSPORTER_1"/>
    <property type="match status" value="1"/>
</dbReference>
<comment type="subcellular location">
    <subcellularLocation>
        <location evidence="1">Endomembrane system</location>
        <topology evidence="1">Multi-pass membrane protein</topology>
    </subcellularLocation>
</comment>
<dbReference type="InterPro" id="IPR011527">
    <property type="entry name" value="ABC1_TM_dom"/>
</dbReference>
<dbReference type="InterPro" id="IPR003593">
    <property type="entry name" value="AAA+_ATPase"/>
</dbReference>
<dbReference type="Gene3D" id="3.40.50.300">
    <property type="entry name" value="P-loop containing nucleotide triphosphate hydrolases"/>
    <property type="match status" value="2"/>
</dbReference>
<dbReference type="FunFam" id="3.40.50.300:FF:000074">
    <property type="entry name" value="Multidrug resistance-associated protein 5 isoform 1"/>
    <property type="match status" value="1"/>
</dbReference>
<dbReference type="InterPro" id="IPR050173">
    <property type="entry name" value="ABC_transporter_C-like"/>
</dbReference>
<dbReference type="GO" id="GO:0012505">
    <property type="term" value="C:endomembrane system"/>
    <property type="evidence" value="ECO:0007669"/>
    <property type="project" value="UniProtKB-SubCell"/>
</dbReference>
<dbReference type="STRING" id="34508.A0A4U5MCC3"/>
<evidence type="ECO:0000313" key="14">
    <source>
        <dbReference type="EMBL" id="TKR66777.1"/>
    </source>
</evidence>
<feature type="transmembrane region" description="Helical" evidence="11">
    <location>
        <begin position="472"/>
        <end position="494"/>
    </location>
</feature>
<keyword evidence="9 11" id="KW-0472">Membrane</keyword>
<dbReference type="InterPro" id="IPR036640">
    <property type="entry name" value="ABC1_TM_sf"/>
</dbReference>
<dbReference type="Proteomes" id="UP000298663">
    <property type="component" value="Unassembled WGS sequence"/>
</dbReference>
<dbReference type="OrthoDB" id="6500128at2759"/>
<dbReference type="PANTHER" id="PTHR24223">
    <property type="entry name" value="ATP-BINDING CASSETTE SUB-FAMILY C"/>
    <property type="match status" value="1"/>
</dbReference>
<dbReference type="SUPFAM" id="SSF90123">
    <property type="entry name" value="ABC transporter transmembrane region"/>
    <property type="match status" value="1"/>
</dbReference>
<dbReference type="EMBL" id="AZBU02000008">
    <property type="protein sequence ID" value="TKR66777.1"/>
    <property type="molecule type" value="Genomic_DNA"/>
</dbReference>
<feature type="region of interest" description="Disordered" evidence="10">
    <location>
        <begin position="171"/>
        <end position="203"/>
    </location>
</feature>
<dbReference type="PANTHER" id="PTHR24223:SF358">
    <property type="entry name" value="ABC TRANSMEMBRANE TYPE-1 DOMAIN-CONTAINING PROTEIN"/>
    <property type="match status" value="1"/>
</dbReference>
<feature type="transmembrane region" description="Helical" evidence="11">
    <location>
        <begin position="387"/>
        <end position="407"/>
    </location>
</feature>
<feature type="domain" description="ABC transmembrane type-1" evidence="13">
    <location>
        <begin position="257"/>
        <end position="531"/>
    </location>
</feature>
<sequence length="810" mass="90408">MTLRENILFGLPYNREHYQKVIEACALKPDFDILPHKDHTEIGEKGINLSGGQKARISLARAIYQNRDVYLLDDPLSAVDTIVGKHIFEKVIGPNGLLKHKTRILVTHSLSYLKESDDIIIMHDGIIKKQGDYEDLLIDPEASRTLLGLEHDSSGLVTSEHLFGGETVSLSADHESASEEEMDRASSIRSRKKTSRQNSTRKSVMSSLSADIVAKKMIQDEKAETGRVKFSVYMQYFKAMKIPNFLIFALFLPASYAIQTLRNFWLSDWSNDNTGDVDPADTVSVPIRLGVFGAMGIAELIFQLISILGLIIGGIQASLNLHNPLLFNLLRSPLSFYDTTPLGRVLNRLGKDMEVIDLRLSSNFRFLAVCVLNVLQTVIIIMVSTPIFGVVIVPIAFLYVFILRYFITTSRQLQRLTSISRSPLYSHFSESIQGASSIRAYGMQSRFCEEFQEKVDTHISCKYFSLMSNRWLAVRLEFLGNLIILSAALFAVLAKSSGTISAGLIGLSVSNSLNVTFMLNFLVRQLSDIETNIVAVERVNEYTETPTEATWEPDVDHPPPPAMWPLAGAIKIKDYSTRYRPGLDLALRGLNATIEPHEKIGIVGRTGAGKSSMALALFRIVEAAGGKIIIDDVDISNLGLHDLRSRITIIPQDPVLFSGTLRFNLDPFEEYTDADLWQALEHANLRSFVESQVHKLYHVIGESGENISIGQRQLVCLTRAILRKSQVLVLDEATAAVDVNTDSLIQQTIRKEFAQSTVLTIAHRLNTIMDYDRIMVLEQGKVVEMDSPQNLLANKQSLFYSMAKNAKLVP</sequence>
<keyword evidence="3" id="KW-0813">Transport</keyword>
<gene>
    <name evidence="14" type="ORF">L596_023017</name>
</gene>
<evidence type="ECO:0000256" key="7">
    <source>
        <dbReference type="ARBA" id="ARBA00022840"/>
    </source>
</evidence>
<evidence type="ECO:0000259" key="12">
    <source>
        <dbReference type="PROSITE" id="PS50893"/>
    </source>
</evidence>